<dbReference type="EMBL" id="AP024483">
    <property type="protein sequence ID" value="BCS83077.1"/>
    <property type="molecule type" value="Genomic_DNA"/>
</dbReference>
<reference evidence="1 2" key="1">
    <citation type="submission" date="2021-02" db="EMBL/GenBank/DDBJ databases">
        <title>Cotonvirus japonicus, which uses Golgi apparatus of host cells for its virion factory, phylogenetically links tailed tupanvirus and icosahedral mimivirus.</title>
        <authorList>
            <person name="Takahashi H."/>
            <person name="Fukaya S."/>
            <person name="Song C."/>
            <person name="Murata K."/>
            <person name="Takemura M."/>
        </authorList>
    </citation>
    <scope>NUCLEOTIDE SEQUENCE [LARGE SCALE GENOMIC DNA]</scope>
</reference>
<proteinExistence type="predicted"/>
<evidence type="ECO:0000313" key="2">
    <source>
        <dbReference type="Proteomes" id="UP001321479"/>
    </source>
</evidence>
<protein>
    <submittedName>
        <fullName evidence="1">Uncharacterized protein</fullName>
    </submittedName>
</protein>
<accession>A0ABM7NSL0</accession>
<dbReference type="GeneID" id="80558282"/>
<dbReference type="Proteomes" id="UP001321479">
    <property type="component" value="Segment"/>
</dbReference>
<sequence length="216" mass="25223">MDKQYHQNINNYNNVNNQIENITDLTQSHNDSIKIFAEHVFNQKLSLIDNQKTGIILDDTMTVEDTFCMILELTLHGLNILGKGLYNIFDLENTSDNICEIIFKYLKSCGIIINLVEHENINLVEHENINPTEHENINPTEHENINSVADLFPKYYCKIIPKPLISCFSGWYVNDYQILYNTNNDSPKNKLSDLKAIFMTKKNKLFSIQFDYFLNY</sequence>
<name>A0ABM7NSL0_9VIRU</name>
<dbReference type="RefSeq" id="YP_010841685.1">
    <property type="nucleotide sequence ID" value="NC_079139.1"/>
</dbReference>
<keyword evidence="2" id="KW-1185">Reference proteome</keyword>
<evidence type="ECO:0000313" key="1">
    <source>
        <dbReference type="EMBL" id="BCS83077.1"/>
    </source>
</evidence>
<organism evidence="1 2">
    <name type="scientific">Cotonvirus japonicus</name>
    <dbReference type="NCBI Taxonomy" id="2811091"/>
    <lineage>
        <taxon>Viruses</taxon>
        <taxon>Varidnaviria</taxon>
        <taxon>Bamfordvirae</taxon>
        <taxon>Nucleocytoviricota</taxon>
        <taxon>Megaviricetes</taxon>
        <taxon>Imitervirales</taxon>
        <taxon>Mimiviridae</taxon>
        <taxon>Megamimivirinae</taxon>
        <taxon>Cotonvirus</taxon>
        <taxon>Cotonvirus japonicum</taxon>
    </lineage>
</organism>